<feature type="compositionally biased region" description="Basic and acidic residues" evidence="1">
    <location>
        <begin position="83"/>
        <end position="96"/>
    </location>
</feature>
<dbReference type="OrthoDB" id="413460at2759"/>
<feature type="non-terminal residue" evidence="2">
    <location>
        <position position="263"/>
    </location>
</feature>
<name>A0A087T0G5_STEMI</name>
<dbReference type="EMBL" id="KK112816">
    <property type="protein sequence ID" value="KFM58604.1"/>
    <property type="molecule type" value="Genomic_DNA"/>
</dbReference>
<keyword evidence="3" id="KW-1185">Reference proteome</keyword>
<reference evidence="2 3" key="1">
    <citation type="submission" date="2013-11" db="EMBL/GenBank/DDBJ databases">
        <title>Genome sequencing of Stegodyphus mimosarum.</title>
        <authorList>
            <person name="Bechsgaard J."/>
        </authorList>
    </citation>
    <scope>NUCLEOTIDE SEQUENCE [LARGE SCALE GENOMIC DNA]</scope>
</reference>
<feature type="compositionally biased region" description="Basic and acidic residues" evidence="1">
    <location>
        <begin position="104"/>
        <end position="113"/>
    </location>
</feature>
<gene>
    <name evidence="2" type="ORF">X975_17483</name>
</gene>
<dbReference type="AlphaFoldDB" id="A0A087T0G5"/>
<organism evidence="2 3">
    <name type="scientific">Stegodyphus mimosarum</name>
    <name type="common">African social velvet spider</name>
    <dbReference type="NCBI Taxonomy" id="407821"/>
    <lineage>
        <taxon>Eukaryota</taxon>
        <taxon>Metazoa</taxon>
        <taxon>Ecdysozoa</taxon>
        <taxon>Arthropoda</taxon>
        <taxon>Chelicerata</taxon>
        <taxon>Arachnida</taxon>
        <taxon>Araneae</taxon>
        <taxon>Araneomorphae</taxon>
        <taxon>Entelegynae</taxon>
        <taxon>Eresoidea</taxon>
        <taxon>Eresidae</taxon>
        <taxon>Stegodyphus</taxon>
    </lineage>
</organism>
<protein>
    <submittedName>
        <fullName evidence="2">DNA repair and recombination protein RAD54B</fullName>
    </submittedName>
</protein>
<feature type="region of interest" description="Disordered" evidence="1">
    <location>
        <begin position="83"/>
        <end position="116"/>
    </location>
</feature>
<dbReference type="STRING" id="407821.A0A087T0G5"/>
<sequence>MCVNKDTESNARSDEEILKLISEVDEGKTSSVNAIETISTTNFQDDDGTESLFEPYMFSQKTIISSKLDVLNHRINEYNSKFPKESEYNSESKNKTDAFQNPDNIKEKDDLDSQRVSSPKSFEYKIYSVLYCKRSSKKHKIWEGDGVLIVQNRSAILKDMEGKEIARAVGYKLKDTESLEEGSKFFIGGKECEIQYQMSEEEQKQNKSLMVLDVESPPKTVHLHKQKSTTRRFYSPLRSLKSQEKADIKPEVFDENVLVLPHP</sequence>
<accession>A0A087T0G5</accession>
<evidence type="ECO:0000313" key="3">
    <source>
        <dbReference type="Proteomes" id="UP000054359"/>
    </source>
</evidence>
<dbReference type="Proteomes" id="UP000054359">
    <property type="component" value="Unassembled WGS sequence"/>
</dbReference>
<evidence type="ECO:0000313" key="2">
    <source>
        <dbReference type="EMBL" id="KFM58604.1"/>
    </source>
</evidence>
<proteinExistence type="predicted"/>
<evidence type="ECO:0000256" key="1">
    <source>
        <dbReference type="SAM" id="MobiDB-lite"/>
    </source>
</evidence>